<dbReference type="VEuPathDB" id="FungiDB:CLUG_02811"/>
<evidence type="ECO:0000313" key="2">
    <source>
        <dbReference type="Proteomes" id="UP000007703"/>
    </source>
</evidence>
<gene>
    <name evidence="1" type="ORF">CLUG_02811</name>
</gene>
<dbReference type="Proteomes" id="UP000007703">
    <property type="component" value="Unassembled WGS sequence"/>
</dbReference>
<dbReference type="KEGG" id="clu:CLUG_02811"/>
<name>C4Y2P8_CLAL4</name>
<accession>C4Y2P8</accession>
<proteinExistence type="predicted"/>
<dbReference type="HOGENOM" id="CLU_1713049_0_0_1"/>
<dbReference type="InParanoid" id="C4Y2P8"/>
<evidence type="ECO:0000313" key="1">
    <source>
        <dbReference type="EMBL" id="EEQ38685.1"/>
    </source>
</evidence>
<protein>
    <submittedName>
        <fullName evidence="1">Uncharacterized protein</fullName>
    </submittedName>
</protein>
<organism evidence="1 2">
    <name type="scientific">Clavispora lusitaniae (strain ATCC 42720)</name>
    <name type="common">Yeast</name>
    <name type="synonym">Candida lusitaniae</name>
    <dbReference type="NCBI Taxonomy" id="306902"/>
    <lineage>
        <taxon>Eukaryota</taxon>
        <taxon>Fungi</taxon>
        <taxon>Dikarya</taxon>
        <taxon>Ascomycota</taxon>
        <taxon>Saccharomycotina</taxon>
        <taxon>Pichiomycetes</taxon>
        <taxon>Metschnikowiaceae</taxon>
        <taxon>Clavispora</taxon>
    </lineage>
</organism>
<dbReference type="EMBL" id="CH408078">
    <property type="protein sequence ID" value="EEQ38685.1"/>
    <property type="molecule type" value="Genomic_DNA"/>
</dbReference>
<reference evidence="1 2" key="1">
    <citation type="journal article" date="2009" name="Nature">
        <title>Evolution of pathogenicity and sexual reproduction in eight Candida genomes.</title>
        <authorList>
            <person name="Butler G."/>
            <person name="Rasmussen M.D."/>
            <person name="Lin M.F."/>
            <person name="Santos M.A."/>
            <person name="Sakthikumar S."/>
            <person name="Munro C.A."/>
            <person name="Rheinbay E."/>
            <person name="Grabherr M."/>
            <person name="Forche A."/>
            <person name="Reedy J.L."/>
            <person name="Agrafioti I."/>
            <person name="Arnaud M.B."/>
            <person name="Bates S."/>
            <person name="Brown A.J."/>
            <person name="Brunke S."/>
            <person name="Costanzo M.C."/>
            <person name="Fitzpatrick D.A."/>
            <person name="de Groot P.W."/>
            <person name="Harris D."/>
            <person name="Hoyer L.L."/>
            <person name="Hube B."/>
            <person name="Klis F.M."/>
            <person name="Kodira C."/>
            <person name="Lennard N."/>
            <person name="Logue M.E."/>
            <person name="Martin R."/>
            <person name="Neiman A.M."/>
            <person name="Nikolaou E."/>
            <person name="Quail M.A."/>
            <person name="Quinn J."/>
            <person name="Santos M.C."/>
            <person name="Schmitzberger F.F."/>
            <person name="Sherlock G."/>
            <person name="Shah P."/>
            <person name="Silverstein K.A."/>
            <person name="Skrzypek M.S."/>
            <person name="Soll D."/>
            <person name="Staggs R."/>
            <person name="Stansfield I."/>
            <person name="Stumpf M.P."/>
            <person name="Sudbery P.E."/>
            <person name="Srikantha T."/>
            <person name="Zeng Q."/>
            <person name="Berman J."/>
            <person name="Berriman M."/>
            <person name="Heitman J."/>
            <person name="Gow N.A."/>
            <person name="Lorenz M.C."/>
            <person name="Birren B.W."/>
            <person name="Kellis M."/>
            <person name="Cuomo C.A."/>
        </authorList>
    </citation>
    <scope>NUCLEOTIDE SEQUENCE [LARGE SCALE GENOMIC DNA]</scope>
    <source>
        <strain evidence="1 2">ATCC 42720</strain>
    </source>
</reference>
<dbReference type="AlphaFoldDB" id="C4Y2P8"/>
<sequence length="153" mass="17398">MGILFRPHGPGHEHPRLVGDVLEVERAFPVPLDDSLEHHVAELSRERHGLEYCAVHRRMGKRAPERLCCRFFGRASRDGRRVGVVRDEARRAEGVGGVGRRDRSCEAAADGRIRRVAGREAFRDVNGRVHGHQLGGREMQLWLVQLHVRERHG</sequence>